<evidence type="ECO:0000313" key="4">
    <source>
        <dbReference type="Proteomes" id="UP001159405"/>
    </source>
</evidence>
<organism evidence="3 4">
    <name type="scientific">Porites lobata</name>
    <dbReference type="NCBI Taxonomy" id="104759"/>
    <lineage>
        <taxon>Eukaryota</taxon>
        <taxon>Metazoa</taxon>
        <taxon>Cnidaria</taxon>
        <taxon>Anthozoa</taxon>
        <taxon>Hexacorallia</taxon>
        <taxon>Scleractinia</taxon>
        <taxon>Fungiina</taxon>
        <taxon>Poritidae</taxon>
        <taxon>Porites</taxon>
    </lineage>
</organism>
<feature type="domain" description="PLL-like beta propeller" evidence="2">
    <location>
        <begin position="66"/>
        <end position="291"/>
    </location>
</feature>
<dbReference type="PANTHER" id="PTHR35362:SF1">
    <property type="entry name" value="SKICH DOMAIN-CONTAINING PROTEIN"/>
    <property type="match status" value="1"/>
</dbReference>
<reference evidence="3 4" key="1">
    <citation type="submission" date="2022-05" db="EMBL/GenBank/DDBJ databases">
        <authorList>
            <consortium name="Genoscope - CEA"/>
            <person name="William W."/>
        </authorList>
    </citation>
    <scope>NUCLEOTIDE SEQUENCE [LARGE SCALE GENOMIC DNA]</scope>
</reference>
<name>A0ABN8QK64_9CNID</name>
<evidence type="ECO:0000313" key="3">
    <source>
        <dbReference type="EMBL" id="CAH3165949.1"/>
    </source>
</evidence>
<evidence type="ECO:0000259" key="2">
    <source>
        <dbReference type="Pfam" id="PF26607"/>
    </source>
</evidence>
<dbReference type="PANTHER" id="PTHR35362">
    <property type="entry name" value="ANK_REP_REGION DOMAIN-CONTAINING PROTEIN"/>
    <property type="match status" value="1"/>
</dbReference>
<dbReference type="EMBL" id="CALNXK010000135">
    <property type="protein sequence ID" value="CAH3165949.1"/>
    <property type="molecule type" value="Genomic_DNA"/>
</dbReference>
<feature type="chain" id="PRO_5045791611" description="PLL-like beta propeller domain-containing protein" evidence="1">
    <location>
        <begin position="18"/>
        <end position="638"/>
    </location>
</feature>
<gene>
    <name evidence="3" type="ORF">PLOB_00007517</name>
</gene>
<dbReference type="CDD" id="cd22935">
    <property type="entry name" value="SctA-like"/>
    <property type="match status" value="1"/>
</dbReference>
<dbReference type="SUPFAM" id="SSF89372">
    <property type="entry name" value="Fucose-specific lectin"/>
    <property type="match status" value="1"/>
</dbReference>
<keyword evidence="4" id="KW-1185">Reference proteome</keyword>
<dbReference type="Gene3D" id="2.120.10.70">
    <property type="entry name" value="Fucose-specific lectin"/>
    <property type="match status" value="1"/>
</dbReference>
<dbReference type="CDD" id="cd22954">
    <property type="entry name" value="PLL_lectin"/>
    <property type="match status" value="1"/>
</dbReference>
<comment type="caution">
    <text evidence="3">The sequence shown here is derived from an EMBL/GenBank/DDBJ whole genome shotgun (WGS) entry which is preliminary data.</text>
</comment>
<evidence type="ECO:0000256" key="1">
    <source>
        <dbReference type="SAM" id="SignalP"/>
    </source>
</evidence>
<dbReference type="Proteomes" id="UP001159405">
    <property type="component" value="Unassembled WGS sequence"/>
</dbReference>
<feature type="signal peptide" evidence="1">
    <location>
        <begin position="1"/>
        <end position="17"/>
    </location>
</feature>
<proteinExistence type="predicted"/>
<dbReference type="Pfam" id="PF26607">
    <property type="entry name" value="DUF8189"/>
    <property type="match status" value="1"/>
</dbReference>
<dbReference type="InterPro" id="IPR058502">
    <property type="entry name" value="PLL-like_beta-prop"/>
</dbReference>
<protein>
    <recommendedName>
        <fullName evidence="2">PLL-like beta propeller domain-containing protein</fullName>
    </recommendedName>
</protein>
<accession>A0ABN8QK64</accession>
<keyword evidence="1" id="KW-0732">Signal</keyword>
<sequence length="638" mass="71310">MAFTLLLFLVISMCSNAYRSHSLKAPKASVIEDRLAVVEDKRQAEGGFLLAFHANEGKLRFQQYSKGSWSKWQDLDSPEGKTIISNPVAAHDINNLTTVFCLCDDGQVYYKIQDTDNLVEFGKWLPVGSKLPFDTGVTLNGKETLSVLTYQNKLTIFSRSVTKASRLYWAQEVNGNWSNWVLIGGSSVSLQTDVAIAYNGFSKYLEAFAVMENNKMYRTWQTSPTKWVSWDETGYGAPETQHAPVVHAMSHSVFSGVLNVFIYGNDGYIHHIWQTTCDKVPNPWGWCTWSIWYKISNKIPESVSSNNPLSIGTNIHLGIEVFTVGKEAGLWHMWELERGGVWNSWQQVPSPGPNIASHVSIRNDEKGWWAAYALSAADDIKVIEQNRSLSLSVSTVSFGNPVKVSWKVPVDEATNKDWIGVYPNGADNEMYIDYYYVGGGQNPLKDAIPTGSLTFKSYLPNGKYDYRYLVNKKYFDAMSSSLVGVNGTTDKEWVQVYRGIAAGLGKEGFDFEKCVKDGNHTVELFRESFAAFENNEIFKGVELLGTALIEIGKAFEDCGETDIAKALEKLATDFIECVKGHCVHFVIDIVDEILILFENVFEIYGDIRGASNSFKINAYEQGGYCIGRVVDVCISIPS</sequence>